<dbReference type="Gene3D" id="2.160.10.10">
    <property type="entry name" value="Hexapeptide repeat proteins"/>
    <property type="match status" value="1"/>
</dbReference>
<dbReference type="Pfam" id="PF17836">
    <property type="entry name" value="PglD_N"/>
    <property type="match status" value="1"/>
</dbReference>
<proteinExistence type="predicted"/>
<dbReference type="Pfam" id="PF14602">
    <property type="entry name" value="Hexapep_2"/>
    <property type="match status" value="1"/>
</dbReference>
<dbReference type="Proteomes" id="UP000616595">
    <property type="component" value="Unassembled WGS sequence"/>
</dbReference>
<feature type="site" description="Increases basicity of active site His" evidence="3">
    <location>
        <position position="143"/>
    </location>
</feature>
<name>A0A923HTW6_9FIRM</name>
<keyword evidence="7" id="KW-1185">Reference proteome</keyword>
<gene>
    <name evidence="6" type="ORF">GH810_07955</name>
</gene>
<dbReference type="InterPro" id="IPR018357">
    <property type="entry name" value="Hexapep_transf_CS"/>
</dbReference>
<dbReference type="PANTHER" id="PTHR43300">
    <property type="entry name" value="ACETYLTRANSFERASE"/>
    <property type="match status" value="1"/>
</dbReference>
<dbReference type="InterPro" id="IPR001451">
    <property type="entry name" value="Hexapep"/>
</dbReference>
<feature type="binding site" evidence="4">
    <location>
        <position position="151"/>
    </location>
    <ligand>
        <name>acetyl-CoA</name>
        <dbReference type="ChEBI" id="CHEBI:57288"/>
    </ligand>
</feature>
<dbReference type="InterPro" id="IPR020019">
    <property type="entry name" value="AcTrfase_PglD-like"/>
</dbReference>
<evidence type="ECO:0000259" key="5">
    <source>
        <dbReference type="Pfam" id="PF17836"/>
    </source>
</evidence>
<dbReference type="Gene3D" id="3.40.50.20">
    <property type="match status" value="1"/>
</dbReference>
<evidence type="ECO:0000313" key="7">
    <source>
        <dbReference type="Proteomes" id="UP000616595"/>
    </source>
</evidence>
<dbReference type="EMBL" id="WJBD01000008">
    <property type="protein sequence ID" value="MBC3888241.1"/>
    <property type="molecule type" value="Genomic_DNA"/>
</dbReference>
<feature type="domain" description="PglD N-terminal" evidence="5">
    <location>
        <begin position="5"/>
        <end position="86"/>
    </location>
</feature>
<organism evidence="6 7">
    <name type="scientific">Acetobacterium paludosum</name>
    <dbReference type="NCBI Taxonomy" id="52693"/>
    <lineage>
        <taxon>Bacteria</taxon>
        <taxon>Bacillati</taxon>
        <taxon>Bacillota</taxon>
        <taxon>Clostridia</taxon>
        <taxon>Eubacteriales</taxon>
        <taxon>Eubacteriaceae</taxon>
        <taxon>Acetobacterium</taxon>
    </lineage>
</organism>
<dbReference type="RefSeq" id="WP_148567709.1">
    <property type="nucleotide sequence ID" value="NZ_RXYA01000012.1"/>
</dbReference>
<dbReference type="GO" id="GO:0016740">
    <property type="term" value="F:transferase activity"/>
    <property type="evidence" value="ECO:0007669"/>
    <property type="project" value="UniProtKB-KW"/>
</dbReference>
<dbReference type="PANTHER" id="PTHR43300:SF7">
    <property type="entry name" value="UDP-N-ACETYLBACILLOSAMINE N-ACETYLTRANSFERASE"/>
    <property type="match status" value="1"/>
</dbReference>
<evidence type="ECO:0000313" key="6">
    <source>
        <dbReference type="EMBL" id="MBC3888241.1"/>
    </source>
</evidence>
<comment type="caution">
    <text evidence="6">The sequence shown here is derived from an EMBL/GenBank/DDBJ whole genome shotgun (WGS) entry which is preliminary data.</text>
</comment>
<dbReference type="InterPro" id="IPR050179">
    <property type="entry name" value="Trans_hexapeptide_repeat"/>
</dbReference>
<dbReference type="NCBIfam" id="TIGR03570">
    <property type="entry name" value="NeuD_NnaD"/>
    <property type="match status" value="1"/>
</dbReference>
<evidence type="ECO:0000256" key="3">
    <source>
        <dbReference type="PIRSR" id="PIRSR620019-1"/>
    </source>
</evidence>
<keyword evidence="2" id="KW-0677">Repeat</keyword>
<protein>
    <submittedName>
        <fullName evidence="6">Serine acetyltransferase</fullName>
    </submittedName>
</protein>
<reference evidence="6" key="1">
    <citation type="submission" date="2019-10" db="EMBL/GenBank/DDBJ databases">
        <authorList>
            <person name="Ross D.E."/>
            <person name="Gulliver D."/>
        </authorList>
    </citation>
    <scope>NUCLEOTIDE SEQUENCE</scope>
    <source>
        <strain evidence="6">DER-2019</strain>
    </source>
</reference>
<dbReference type="OrthoDB" id="9801456at2"/>
<accession>A0A923HTW6</accession>
<dbReference type="PROSITE" id="PS00101">
    <property type="entry name" value="HEXAPEP_TRANSFERASES"/>
    <property type="match status" value="1"/>
</dbReference>
<feature type="active site" description="Proton acceptor" evidence="3">
    <location>
        <position position="142"/>
    </location>
</feature>
<dbReference type="Pfam" id="PF00132">
    <property type="entry name" value="Hexapep"/>
    <property type="match status" value="1"/>
</dbReference>
<evidence type="ECO:0000256" key="1">
    <source>
        <dbReference type="ARBA" id="ARBA00022679"/>
    </source>
</evidence>
<dbReference type="SUPFAM" id="SSF51161">
    <property type="entry name" value="Trimeric LpxA-like enzymes"/>
    <property type="match status" value="1"/>
</dbReference>
<dbReference type="AlphaFoldDB" id="A0A923HTW6"/>
<dbReference type="CDD" id="cd03360">
    <property type="entry name" value="LbH_AT_putative"/>
    <property type="match status" value="1"/>
</dbReference>
<sequence>MTSEKLLLIGGGGHCKSVLDSLLQSNQYSEIGIIDKKKNIGKLILDKYIIGCDDDLIKFHQQGYKYAFVTLGSVGDPSSRVNLFTMLEEICFEIPNIIDISSTVSNYINMETGIYIGKNAVVNAGTSIGKGAIINTSSTIEHDCEIAKFSHIAPGAVICGGVKIGENSHIGANSVVQQEVKIGANTIIGMGSVVLKNVDNYVLAYGNPCKEVRSK</sequence>
<dbReference type="InterPro" id="IPR041561">
    <property type="entry name" value="PglD_N"/>
</dbReference>
<dbReference type="InterPro" id="IPR011004">
    <property type="entry name" value="Trimer_LpxA-like_sf"/>
</dbReference>
<evidence type="ECO:0000256" key="4">
    <source>
        <dbReference type="PIRSR" id="PIRSR620019-2"/>
    </source>
</evidence>
<keyword evidence="1" id="KW-0808">Transferase</keyword>
<evidence type="ECO:0000256" key="2">
    <source>
        <dbReference type="ARBA" id="ARBA00022737"/>
    </source>
</evidence>
<reference evidence="6" key="2">
    <citation type="submission" date="2020-10" db="EMBL/GenBank/DDBJ databases">
        <title>Comparative genomics of the Acetobacterium genus.</title>
        <authorList>
            <person name="Marshall C."/>
            <person name="May H."/>
            <person name="Norman S."/>
        </authorList>
    </citation>
    <scope>NUCLEOTIDE SEQUENCE</scope>
    <source>
        <strain evidence="6">DER-2019</strain>
    </source>
</reference>
<feature type="binding site" evidence="4">
    <location>
        <position position="75"/>
    </location>
    <ligand>
        <name>substrate</name>
    </ligand>
</feature>